<evidence type="ECO:0008006" key="4">
    <source>
        <dbReference type="Google" id="ProtNLM"/>
    </source>
</evidence>
<proteinExistence type="predicted"/>
<organism evidence="2 3">
    <name type="scientific">Eruca vesicaria subsp. sativa</name>
    <name type="common">Garden rocket</name>
    <name type="synonym">Eruca sativa</name>
    <dbReference type="NCBI Taxonomy" id="29727"/>
    <lineage>
        <taxon>Eukaryota</taxon>
        <taxon>Viridiplantae</taxon>
        <taxon>Streptophyta</taxon>
        <taxon>Embryophyta</taxon>
        <taxon>Tracheophyta</taxon>
        <taxon>Spermatophyta</taxon>
        <taxon>Magnoliopsida</taxon>
        <taxon>eudicotyledons</taxon>
        <taxon>Gunneridae</taxon>
        <taxon>Pentapetalae</taxon>
        <taxon>rosids</taxon>
        <taxon>malvids</taxon>
        <taxon>Brassicales</taxon>
        <taxon>Brassicaceae</taxon>
        <taxon>Brassiceae</taxon>
        <taxon>Eruca</taxon>
    </lineage>
</organism>
<sequence>MSCLRITPVKRVWKSLTTKFHKLRISKTKIQTRYGASASRHPTEKNLGDRDSSVLFLIRLKRGCLLQKKRKSVVYVDKLFREPIWIPAKQWKPKEELVPEKGIDERAQEFINRMKAEMIAARNS</sequence>
<evidence type="ECO:0000313" key="3">
    <source>
        <dbReference type="Proteomes" id="UP001642260"/>
    </source>
</evidence>
<protein>
    <recommendedName>
        <fullName evidence="4">Ribosomal protein L31</fullName>
    </recommendedName>
</protein>
<gene>
    <name evidence="1" type="ORF">ERUC_LOCUS28318</name>
    <name evidence="2" type="ORF">ERUC_LOCUS38041</name>
</gene>
<evidence type="ECO:0000313" key="2">
    <source>
        <dbReference type="EMBL" id="CAH8385558.1"/>
    </source>
</evidence>
<dbReference type="EMBL" id="CAKOAT010335154">
    <property type="protein sequence ID" value="CAH8362562.1"/>
    <property type="molecule type" value="Genomic_DNA"/>
</dbReference>
<reference evidence="2 3" key="1">
    <citation type="submission" date="2022-03" db="EMBL/GenBank/DDBJ databases">
        <authorList>
            <person name="Macdonald S."/>
            <person name="Ahmed S."/>
            <person name="Newling K."/>
        </authorList>
    </citation>
    <scope>NUCLEOTIDE SEQUENCE [LARGE SCALE GENOMIC DNA]</scope>
</reference>
<keyword evidence="3" id="KW-1185">Reference proteome</keyword>
<dbReference type="Proteomes" id="UP001642260">
    <property type="component" value="Unassembled WGS sequence"/>
</dbReference>
<comment type="caution">
    <text evidence="2">The sequence shown here is derived from an EMBL/GenBank/DDBJ whole genome shotgun (WGS) entry which is preliminary data.</text>
</comment>
<dbReference type="AlphaFoldDB" id="A0ABC8LQ50"/>
<dbReference type="EMBL" id="CAKOAT010666265">
    <property type="protein sequence ID" value="CAH8385558.1"/>
    <property type="molecule type" value="Genomic_DNA"/>
</dbReference>
<accession>A0ABC8LQ50</accession>
<evidence type="ECO:0000313" key="1">
    <source>
        <dbReference type="EMBL" id="CAH8362562.1"/>
    </source>
</evidence>
<name>A0ABC8LQ50_ERUVS</name>